<reference evidence="1 2" key="1">
    <citation type="submission" date="2017-12" db="EMBL/GenBank/DDBJ databases">
        <title>Draft Genome sequences of multiple microbial strains isolated from spacecraft associated surfaces.</title>
        <authorList>
            <person name="Seuylemezian A."/>
            <person name="Vaishampayan P."/>
            <person name="Venkateswaran K."/>
        </authorList>
    </citation>
    <scope>NUCLEOTIDE SEQUENCE [LARGE SCALE GENOMIC DNA]</scope>
    <source>
        <strain evidence="1 2">2P01AA</strain>
    </source>
</reference>
<evidence type="ECO:0000313" key="2">
    <source>
        <dbReference type="Proteomes" id="UP000233553"/>
    </source>
</evidence>
<sequence length="437" mass="49677">MKNILNAQDAFAALQKGKNLLCRFKESDFMELDQFPATVFGLPDYEFCIDIEKIELSGFTFTKPFELDELVDDQDIFVIDFTCSHVLKGKYNSKNKQLVGMVENGLVQRSIFDAESQIRAFHGVIGVHNGVIVRFEDFSGKRLKADSRTEPKQIRKRESKKDAVDPQIEHNKDLVIDAIATCLTTEDVESTCYGLDKNGFNDSQLEAINAAKLAKLDQLAQEKVAAESEDHDLFIQNKLEPELSVLCDAFVSEINNVNSKIALNEVRRRINSNDELSEVEHAELATRINIKLASFEETKLDDVHEPRNETGHYFDQVKKETAEWNTQLQDLLAHLENTKTPEEANALVRYTKTWTEDQRQPLLRAISRRLQEFQNPKPIEKPSLAVQIQNAPDLTTLDALEIDVSSLDVVIQPEMLRLITTRRLQLEKAANDESQAS</sequence>
<name>A0A2N0WBS8_9GAMM</name>
<proteinExistence type="predicted"/>
<dbReference type="EMBL" id="PISJ01000019">
    <property type="protein sequence ID" value="PKF31956.1"/>
    <property type="molecule type" value="Genomic_DNA"/>
</dbReference>
<dbReference type="Proteomes" id="UP000233553">
    <property type="component" value="Unassembled WGS sequence"/>
</dbReference>
<dbReference type="RefSeq" id="WP_101237281.1">
    <property type="nucleotide sequence ID" value="NZ_PISJ01000019.1"/>
</dbReference>
<organism evidence="1 2">
    <name type="scientific">Acinetobacter proteolyticus</name>
    <dbReference type="NCBI Taxonomy" id="1776741"/>
    <lineage>
        <taxon>Bacteria</taxon>
        <taxon>Pseudomonadati</taxon>
        <taxon>Pseudomonadota</taxon>
        <taxon>Gammaproteobacteria</taxon>
        <taxon>Moraxellales</taxon>
        <taxon>Moraxellaceae</taxon>
        <taxon>Acinetobacter</taxon>
    </lineage>
</organism>
<protein>
    <submittedName>
        <fullName evidence="1">Uncharacterized protein</fullName>
    </submittedName>
</protein>
<evidence type="ECO:0000313" key="1">
    <source>
        <dbReference type="EMBL" id="PKF31956.1"/>
    </source>
</evidence>
<dbReference type="AlphaFoldDB" id="A0A2N0WBS8"/>
<gene>
    <name evidence="1" type="ORF">CW311_17120</name>
</gene>
<accession>A0A2N0WBS8</accession>
<comment type="caution">
    <text evidence="1">The sequence shown here is derived from an EMBL/GenBank/DDBJ whole genome shotgun (WGS) entry which is preliminary data.</text>
</comment>